<protein>
    <submittedName>
        <fullName evidence="11">Sugar ABC transporter permease</fullName>
    </submittedName>
</protein>
<evidence type="ECO:0000256" key="4">
    <source>
        <dbReference type="ARBA" id="ARBA00022475"/>
    </source>
</evidence>
<gene>
    <name evidence="11" type="ORF">bsdtb5_42390</name>
</gene>
<evidence type="ECO:0000256" key="8">
    <source>
        <dbReference type="ARBA" id="ARBA00023136"/>
    </source>
</evidence>
<accession>A0A7R7IF94</accession>
<dbReference type="InterPro" id="IPR050901">
    <property type="entry name" value="BP-dep_ABC_trans_perm"/>
</dbReference>
<comment type="similarity">
    <text evidence="2">Belongs to the binding-protein-dependent transport system permease family. MalFG subfamily.</text>
</comment>
<evidence type="ECO:0000256" key="7">
    <source>
        <dbReference type="ARBA" id="ARBA00022989"/>
    </source>
</evidence>
<evidence type="ECO:0000313" key="12">
    <source>
        <dbReference type="Proteomes" id="UP000595897"/>
    </source>
</evidence>
<sequence>MSKTKSMSKSKKIGDIISHVVLVILSLIWIFPIFWIVLTSFRVETGTYIDHFWPHGYTLNNYIKLLTDTSQFFFVRWFLNTLLVAVLSCIVSTCFVLFTAYTMSRMQFKLRKPMLNIALILGMFPGFMSMAAIYYILKSLGLSQSLLSLVLVYSGGAGLGFYIAKGFFDTIPKALDEAARIDGATRWQVFTKLTIPFSKPIIIYTILTSFMAPWGDYIFASYIMGDKYSNYTVAVGLYRMLEREFITTWYTRFAAGAVLVSIPISILFIIMQKYYVGGVTGGSVKG</sequence>
<keyword evidence="4" id="KW-1003">Cell membrane</keyword>
<dbReference type="GO" id="GO:0005886">
    <property type="term" value="C:plasma membrane"/>
    <property type="evidence" value="ECO:0007669"/>
    <property type="project" value="UniProtKB-SubCell"/>
</dbReference>
<reference evidence="11 12" key="1">
    <citation type="submission" date="2020-11" db="EMBL/GenBank/DDBJ databases">
        <title>Draft genome sequencing of a Lachnospiraceae strain isolated from anoxic soil subjected to BSD treatment.</title>
        <authorList>
            <person name="Uek A."/>
            <person name="Tonouchi A."/>
        </authorList>
    </citation>
    <scope>NUCLEOTIDE SEQUENCE [LARGE SCALE GENOMIC DNA]</scope>
    <source>
        <strain evidence="11 12">TB5</strain>
    </source>
</reference>
<evidence type="ECO:0000256" key="5">
    <source>
        <dbReference type="ARBA" id="ARBA00022597"/>
    </source>
</evidence>
<dbReference type="GO" id="GO:0015423">
    <property type="term" value="F:ABC-type maltose transporter activity"/>
    <property type="evidence" value="ECO:0007669"/>
    <property type="project" value="TreeGrafter"/>
</dbReference>
<name>A0A7R7IF94_9FIRM</name>
<evidence type="ECO:0000256" key="6">
    <source>
        <dbReference type="ARBA" id="ARBA00022692"/>
    </source>
</evidence>
<proteinExistence type="inferred from homology"/>
<dbReference type="PROSITE" id="PS50928">
    <property type="entry name" value="ABC_TM1"/>
    <property type="match status" value="1"/>
</dbReference>
<dbReference type="PANTHER" id="PTHR32243:SF50">
    <property type="entry name" value="MALTOSE_MALTODEXTRIN TRANSPORT SYSTEM PERMEASE PROTEIN MALG"/>
    <property type="match status" value="1"/>
</dbReference>
<dbReference type="SUPFAM" id="SSF161098">
    <property type="entry name" value="MetI-like"/>
    <property type="match status" value="1"/>
</dbReference>
<dbReference type="Pfam" id="PF00528">
    <property type="entry name" value="BPD_transp_1"/>
    <property type="match status" value="1"/>
</dbReference>
<organism evidence="11 12">
    <name type="scientific">Anaeromicropila herbilytica</name>
    <dbReference type="NCBI Taxonomy" id="2785025"/>
    <lineage>
        <taxon>Bacteria</taxon>
        <taxon>Bacillati</taxon>
        <taxon>Bacillota</taxon>
        <taxon>Clostridia</taxon>
        <taxon>Lachnospirales</taxon>
        <taxon>Lachnospiraceae</taxon>
        <taxon>Anaeromicropila</taxon>
    </lineage>
</organism>
<feature type="transmembrane region" description="Helical" evidence="9">
    <location>
        <begin position="114"/>
        <end position="137"/>
    </location>
</feature>
<comment type="subcellular location">
    <subcellularLocation>
        <location evidence="1 9">Cell membrane</location>
        <topology evidence="1 9">Multi-pass membrane protein</topology>
    </subcellularLocation>
</comment>
<dbReference type="Proteomes" id="UP000595897">
    <property type="component" value="Chromosome"/>
</dbReference>
<feature type="transmembrane region" description="Helical" evidence="9">
    <location>
        <begin position="20"/>
        <end position="38"/>
    </location>
</feature>
<dbReference type="GO" id="GO:0042956">
    <property type="term" value="P:maltodextrin transmembrane transport"/>
    <property type="evidence" value="ECO:0007669"/>
    <property type="project" value="TreeGrafter"/>
</dbReference>
<feature type="transmembrane region" description="Helical" evidence="9">
    <location>
        <begin position="77"/>
        <end position="102"/>
    </location>
</feature>
<evidence type="ECO:0000256" key="2">
    <source>
        <dbReference type="ARBA" id="ARBA00009047"/>
    </source>
</evidence>
<keyword evidence="8 9" id="KW-0472">Membrane</keyword>
<keyword evidence="7 9" id="KW-1133">Transmembrane helix</keyword>
<dbReference type="Gene3D" id="1.10.3720.10">
    <property type="entry name" value="MetI-like"/>
    <property type="match status" value="1"/>
</dbReference>
<dbReference type="PANTHER" id="PTHR32243">
    <property type="entry name" value="MALTOSE TRANSPORT SYSTEM PERMEASE-RELATED"/>
    <property type="match status" value="1"/>
</dbReference>
<dbReference type="EMBL" id="AP024169">
    <property type="protein sequence ID" value="BCN32944.1"/>
    <property type="molecule type" value="Genomic_DNA"/>
</dbReference>
<keyword evidence="3 9" id="KW-0813">Transport</keyword>
<keyword evidence="12" id="KW-1185">Reference proteome</keyword>
<evidence type="ECO:0000313" key="11">
    <source>
        <dbReference type="EMBL" id="BCN32944.1"/>
    </source>
</evidence>
<keyword evidence="5" id="KW-0762">Sugar transport</keyword>
<evidence type="ECO:0000256" key="9">
    <source>
        <dbReference type="RuleBase" id="RU363032"/>
    </source>
</evidence>
<feature type="transmembrane region" description="Helical" evidence="9">
    <location>
        <begin position="143"/>
        <end position="164"/>
    </location>
</feature>
<evidence type="ECO:0000256" key="3">
    <source>
        <dbReference type="ARBA" id="ARBA00022448"/>
    </source>
</evidence>
<evidence type="ECO:0000259" key="10">
    <source>
        <dbReference type="PROSITE" id="PS50928"/>
    </source>
</evidence>
<dbReference type="InterPro" id="IPR035906">
    <property type="entry name" value="MetI-like_sf"/>
</dbReference>
<feature type="transmembrane region" description="Helical" evidence="9">
    <location>
        <begin position="249"/>
        <end position="270"/>
    </location>
</feature>
<dbReference type="AlphaFoldDB" id="A0A7R7IF94"/>
<dbReference type="InterPro" id="IPR000515">
    <property type="entry name" value="MetI-like"/>
</dbReference>
<evidence type="ECO:0000256" key="1">
    <source>
        <dbReference type="ARBA" id="ARBA00004651"/>
    </source>
</evidence>
<dbReference type="KEGG" id="ahb:bsdtb5_42390"/>
<feature type="transmembrane region" description="Helical" evidence="9">
    <location>
        <begin position="201"/>
        <end position="224"/>
    </location>
</feature>
<feature type="domain" description="ABC transmembrane type-1" evidence="10">
    <location>
        <begin position="78"/>
        <end position="271"/>
    </location>
</feature>
<keyword evidence="6 9" id="KW-0812">Transmembrane</keyword>
<dbReference type="CDD" id="cd06261">
    <property type="entry name" value="TM_PBP2"/>
    <property type="match status" value="1"/>
</dbReference>